<reference evidence="1 2" key="1">
    <citation type="submission" date="2017-10" db="EMBL/GenBank/DDBJ databases">
        <title>Paenichitinophaga pekingensis gen. nov., sp. nov., isolated from activated sludge.</title>
        <authorList>
            <person name="Jin D."/>
            <person name="Kong X."/>
            <person name="Deng Y."/>
            <person name="Bai Z."/>
        </authorList>
    </citation>
    <scope>NUCLEOTIDE SEQUENCE [LARGE SCALE GENOMIC DNA]</scope>
    <source>
        <strain evidence="1 2">13</strain>
    </source>
</reference>
<dbReference type="EMBL" id="CP023777">
    <property type="protein sequence ID" value="ATL48369.1"/>
    <property type="molecule type" value="Genomic_DNA"/>
</dbReference>
<evidence type="ECO:0000313" key="2">
    <source>
        <dbReference type="Proteomes" id="UP000220133"/>
    </source>
</evidence>
<dbReference type="RefSeq" id="WP_098194743.1">
    <property type="nucleotide sequence ID" value="NZ_CP023777.1"/>
</dbReference>
<organism evidence="1 2">
    <name type="scientific">Chitinophaga caeni</name>
    <dbReference type="NCBI Taxonomy" id="2029983"/>
    <lineage>
        <taxon>Bacteria</taxon>
        <taxon>Pseudomonadati</taxon>
        <taxon>Bacteroidota</taxon>
        <taxon>Chitinophagia</taxon>
        <taxon>Chitinophagales</taxon>
        <taxon>Chitinophagaceae</taxon>
        <taxon>Chitinophaga</taxon>
    </lineage>
</organism>
<evidence type="ECO:0000313" key="1">
    <source>
        <dbReference type="EMBL" id="ATL48369.1"/>
    </source>
</evidence>
<dbReference type="KEGG" id="cbae:COR50_15035"/>
<keyword evidence="2" id="KW-1185">Reference proteome</keyword>
<name>A0A291QWF7_9BACT</name>
<protein>
    <submittedName>
        <fullName evidence="1">Uncharacterized protein</fullName>
    </submittedName>
</protein>
<gene>
    <name evidence="1" type="ORF">COR50_15035</name>
</gene>
<proteinExistence type="predicted"/>
<accession>A0A291QWF7</accession>
<sequence length="150" mass="17160">MNSANIARDFFVGDVICPNCKVLVQVTIPTGIRMQSSNLDYLEVGDFIHIPSMDEMESAGYKKLSQGEKHGLNLLEIWDCVSCNTVFHWAIVRIMKGYLRSIKAIQLDQDYLDECHFISEQAIMVAMSICGLPYLDFIDKDWITIIRQHL</sequence>
<dbReference type="Proteomes" id="UP000220133">
    <property type="component" value="Chromosome"/>
</dbReference>
<dbReference type="AlphaFoldDB" id="A0A291QWF7"/>